<dbReference type="VEuPathDB" id="VectorBase:GPPI031691"/>
<evidence type="ECO:0000313" key="1">
    <source>
        <dbReference type="EnsemblMetazoa" id="GPPI031691-PA"/>
    </source>
</evidence>
<name>A0A1B0BIZ1_9MUSC</name>
<reference evidence="2" key="1">
    <citation type="submission" date="2015-01" db="EMBL/GenBank/DDBJ databases">
        <authorList>
            <person name="Aksoy S."/>
            <person name="Warren W."/>
            <person name="Wilson R.K."/>
        </authorList>
    </citation>
    <scope>NUCLEOTIDE SEQUENCE [LARGE SCALE GENOMIC DNA]</scope>
    <source>
        <strain evidence="2">IAEA</strain>
    </source>
</reference>
<dbReference type="EnsemblMetazoa" id="GPPI031691-RA">
    <property type="protein sequence ID" value="GPPI031691-PA"/>
    <property type="gene ID" value="GPPI031691"/>
</dbReference>
<protein>
    <submittedName>
        <fullName evidence="1">Uncharacterized protein</fullName>
    </submittedName>
</protein>
<dbReference type="Proteomes" id="UP000092460">
    <property type="component" value="Unassembled WGS sequence"/>
</dbReference>
<proteinExistence type="predicted"/>
<dbReference type="EMBL" id="JXJN01015242">
    <property type="status" value="NOT_ANNOTATED_CDS"/>
    <property type="molecule type" value="Genomic_DNA"/>
</dbReference>
<accession>A0A1B0BIZ1</accession>
<dbReference type="AlphaFoldDB" id="A0A1B0BIZ1"/>
<evidence type="ECO:0000313" key="2">
    <source>
        <dbReference type="Proteomes" id="UP000092460"/>
    </source>
</evidence>
<organism evidence="1 2">
    <name type="scientific">Glossina palpalis gambiensis</name>
    <dbReference type="NCBI Taxonomy" id="67801"/>
    <lineage>
        <taxon>Eukaryota</taxon>
        <taxon>Metazoa</taxon>
        <taxon>Ecdysozoa</taxon>
        <taxon>Arthropoda</taxon>
        <taxon>Hexapoda</taxon>
        <taxon>Insecta</taxon>
        <taxon>Pterygota</taxon>
        <taxon>Neoptera</taxon>
        <taxon>Endopterygota</taxon>
        <taxon>Diptera</taxon>
        <taxon>Brachycera</taxon>
        <taxon>Muscomorpha</taxon>
        <taxon>Hippoboscoidea</taxon>
        <taxon>Glossinidae</taxon>
        <taxon>Glossina</taxon>
    </lineage>
</organism>
<sequence length="74" mass="8779">MFTEPVRHASVRAIRKLSMRIMRRQKNKKAIIGRLSYNSVNATYQKTITATMRTKVVPVSWIKDQYYEKQSSRM</sequence>
<keyword evidence="2" id="KW-1185">Reference proteome</keyword>
<reference evidence="1" key="2">
    <citation type="submission" date="2020-05" db="UniProtKB">
        <authorList>
            <consortium name="EnsemblMetazoa"/>
        </authorList>
    </citation>
    <scope>IDENTIFICATION</scope>
    <source>
        <strain evidence="1">IAEA</strain>
    </source>
</reference>